<dbReference type="InterPro" id="IPR053156">
    <property type="entry name" value="T6SS_TssM-like"/>
</dbReference>
<sequence>MPAQLLAFLKDLPGWAWLVLGLVLLLLAGAALWWWLKHRKPPDSATTTTGKALAALKQAVPQASRRAALPWIARIGPELPGLAGLPGMTPDFVEPAEVPKDGVMRWWGVPGGVIIDLPWAAEPFAAAMKALVSARPERPLDAVLLTVPTAALEADPTLATTLRERLMTASRETGMRLPIYLLLDGAEGLAGFPEVAQALPEARRADMLGWSVPVGPDAPYDPAWPGTALRETAIALGDAVAALFGADEALPDPEAAYRLPEQVNALSGPASVMAGTIFAPGVEPAPYGLRGVYLAGTVQGTRFFLADLLRRKIFAETGLAVPLSGHAPRQGWQVQALRAATVAVVVVGLAGMIWSAVSLSRAANDMAGIVTQLRDDLIRIDRQPPDRDTLAGMVQRLVAALDAARSDRLRYAFLPVSWFDPLSPALSDAAEQGFGRIVLAAIRAGLEAEALALADPATPLSVPRPASDAKGFPSLQNYLAVSAYLDAVASFEGQLALYDGLTGADRAQNLSTLMKELLSVDLDPSIVTARPPLMAGLAAARQAAGTFPLAPYRPGVRTRLDGLMSTFLTADYAGNPLQAALTPVVADMTALTGAASGGKLAALDRLQAGLDGTTALVSSGKAAYLALDPASDADATALTGRIAQSALLGESAASSQQARWVKAATDARGALTVLKAPGYPSFVSIGNAVTLDPALAALATALDTLYAQPFMAAGQARKLPASLTGDSAAFWDPAALTEAKNAATAYAGTAKPPAGISAPLSSEVAALTAVRASIAIEDRLAGSLAQRSPAGSTLAELQTEASAFSAVAADLEAVLMALTTGRLLPLRLDLGAILRDQVDSLLTRTDALQGTNADYATVDGDRFGWWDGRGALGYRGFGLDSQAAMQALLTRNQDYIGLLSGQLAAPVLDFLAKAGSALPPGDAQALEAKWAGISAALASMAAKQPTATIARLNGFVLETMPAITLSTCASAITPALLAAAPSDYFDARRLALMRGISDRCSALDQSDVAAGYAALVAQFRTRVEGKYPFAAADRLQEATSADLLALLRAFDALPASAASVLRGQGEAEAAAFVSAIGQVRALFPTFDGSAPPSLGLLLTPRSNRDYERGGNQLIDWRIAVGDDTLSGVPAAPSPLVWEAGDAVTITLRFAANGPLSPAATGQQPAANVSDEAVTYSFGGTWAAFRAWQAQRGTAADFPPGSAALDSSWRFVIATRNAQGAAGDPVRVYASAVPFAPADKTRAPLALPSFPTSAPDIRTGGTQ</sequence>
<evidence type="ECO:0000256" key="2">
    <source>
        <dbReference type="SAM" id="Phobius"/>
    </source>
</evidence>
<dbReference type="Pfam" id="PF14331">
    <property type="entry name" value="IcmF-related_N"/>
    <property type="match status" value="1"/>
</dbReference>
<dbReference type="AlphaFoldDB" id="A0A420WAC7"/>
<comment type="caution">
    <text evidence="4">The sequence shown here is derived from an EMBL/GenBank/DDBJ whole genome shotgun (WGS) entry which is preliminary data.</text>
</comment>
<evidence type="ECO:0000259" key="3">
    <source>
        <dbReference type="Pfam" id="PF14331"/>
    </source>
</evidence>
<accession>A0A420WAC7</accession>
<dbReference type="InterPro" id="IPR025743">
    <property type="entry name" value="TssM1_N"/>
</dbReference>
<gene>
    <name evidence="4" type="ORF">BCL74_3618</name>
</gene>
<evidence type="ECO:0000313" key="4">
    <source>
        <dbReference type="EMBL" id="RKQ67957.1"/>
    </source>
</evidence>
<feature type="transmembrane region" description="Helical" evidence="2">
    <location>
        <begin position="336"/>
        <end position="357"/>
    </location>
</feature>
<feature type="domain" description="Type VI secretion system component TssM1 N-terminal" evidence="3">
    <location>
        <begin position="128"/>
        <end position="300"/>
    </location>
</feature>
<keyword evidence="2" id="KW-0812">Transmembrane</keyword>
<protein>
    <submittedName>
        <fullName evidence="4">ImcF (Intracellular multiplication and macrophage-killing)-related protein</fullName>
    </submittedName>
</protein>
<dbReference type="PANTHER" id="PTHR36153:SF1">
    <property type="entry name" value="TYPE VI SECRETION SYSTEM COMPONENT TSSM1"/>
    <property type="match status" value="1"/>
</dbReference>
<evidence type="ECO:0000313" key="5">
    <source>
        <dbReference type="Proteomes" id="UP000277424"/>
    </source>
</evidence>
<evidence type="ECO:0000256" key="1">
    <source>
        <dbReference type="SAM" id="MobiDB-lite"/>
    </source>
</evidence>
<feature type="region of interest" description="Disordered" evidence="1">
    <location>
        <begin position="1243"/>
        <end position="1262"/>
    </location>
</feature>
<dbReference type="PANTHER" id="PTHR36153">
    <property type="entry name" value="INNER MEMBRANE PROTEIN-RELATED"/>
    <property type="match status" value="1"/>
</dbReference>
<keyword evidence="2" id="KW-0472">Membrane</keyword>
<dbReference type="EMBL" id="RBIG01000005">
    <property type="protein sequence ID" value="RKQ67957.1"/>
    <property type="molecule type" value="Genomic_DNA"/>
</dbReference>
<dbReference type="RefSeq" id="WP_121222176.1">
    <property type="nucleotide sequence ID" value="NZ_RBIG01000005.1"/>
</dbReference>
<keyword evidence="2" id="KW-1133">Transmembrane helix</keyword>
<proteinExistence type="predicted"/>
<reference evidence="4 5" key="1">
    <citation type="submission" date="2018-10" db="EMBL/GenBank/DDBJ databases">
        <title>Comparative analysis of microorganisms from saline springs in Andes Mountain Range, Colombia.</title>
        <authorList>
            <person name="Rubin E."/>
        </authorList>
    </citation>
    <scope>NUCLEOTIDE SEQUENCE [LARGE SCALE GENOMIC DNA]</scope>
    <source>
        <strain evidence="4 5">USBA 36</strain>
    </source>
</reference>
<dbReference type="Proteomes" id="UP000277424">
    <property type="component" value="Unassembled WGS sequence"/>
</dbReference>
<dbReference type="OrthoDB" id="9758229at2"/>
<feature type="transmembrane region" description="Helical" evidence="2">
    <location>
        <begin position="15"/>
        <end position="36"/>
    </location>
</feature>
<name>A0A420WAC7_9PROT</name>
<organism evidence="4 5">
    <name type="scientific">Oceanibaculum indicum</name>
    <dbReference type="NCBI Taxonomy" id="526216"/>
    <lineage>
        <taxon>Bacteria</taxon>
        <taxon>Pseudomonadati</taxon>
        <taxon>Pseudomonadota</taxon>
        <taxon>Alphaproteobacteria</taxon>
        <taxon>Rhodospirillales</taxon>
        <taxon>Oceanibaculaceae</taxon>
        <taxon>Oceanibaculum</taxon>
    </lineage>
</organism>